<reference evidence="2" key="2">
    <citation type="submission" date="2013-10" db="EMBL/GenBank/DDBJ databases">
        <authorList>
            <person name="Aslett M."/>
        </authorList>
    </citation>
    <scope>NUCLEOTIDE SEQUENCE [LARGE SCALE GENOMIC DNA]</scope>
    <source>
        <strain evidence="2">Houghton</strain>
    </source>
</reference>
<evidence type="ECO:0000313" key="2">
    <source>
        <dbReference type="EMBL" id="CDJ48371.1"/>
    </source>
</evidence>
<sequence length="114" mass="12827">MDAILMSHKGPVDSDKPLFSVKRAEIAPSRLASEGMIFCTRRGDFVTTAEKLHPAFATFDAEKKREETSEQRSRAVCWGLEEDSGTDSDGEEDFDEEAEDLLKFLSELPKSRRV</sequence>
<feature type="compositionally biased region" description="Acidic residues" evidence="1">
    <location>
        <begin position="80"/>
        <end position="97"/>
    </location>
</feature>
<evidence type="ECO:0000313" key="3">
    <source>
        <dbReference type="Proteomes" id="UP000030750"/>
    </source>
</evidence>
<dbReference type="Proteomes" id="UP000030750">
    <property type="component" value="Unassembled WGS sequence"/>
</dbReference>
<dbReference type="VEuPathDB" id="ToxoDB:EBH_0080010"/>
<dbReference type="OrthoDB" id="346578at2759"/>
<evidence type="ECO:0000256" key="1">
    <source>
        <dbReference type="SAM" id="MobiDB-lite"/>
    </source>
</evidence>
<organism evidence="2 3">
    <name type="scientific">Eimeria brunetti</name>
    <dbReference type="NCBI Taxonomy" id="51314"/>
    <lineage>
        <taxon>Eukaryota</taxon>
        <taxon>Sar</taxon>
        <taxon>Alveolata</taxon>
        <taxon>Apicomplexa</taxon>
        <taxon>Conoidasida</taxon>
        <taxon>Coccidia</taxon>
        <taxon>Eucoccidiorida</taxon>
        <taxon>Eimeriorina</taxon>
        <taxon>Eimeriidae</taxon>
        <taxon>Eimeria</taxon>
    </lineage>
</organism>
<accession>U6LDV6</accession>
<reference evidence="2" key="1">
    <citation type="submission" date="2013-10" db="EMBL/GenBank/DDBJ databases">
        <title>Genomic analysis of the causative agents of coccidiosis in chickens.</title>
        <authorList>
            <person name="Reid A.J."/>
            <person name="Blake D."/>
            <person name="Billington K."/>
            <person name="Browne H."/>
            <person name="Dunn M."/>
            <person name="Hung S."/>
            <person name="Kawahara F."/>
            <person name="Miranda-Saavedra D."/>
            <person name="Mourier T."/>
            <person name="Nagra H."/>
            <person name="Otto T.D."/>
            <person name="Rawlings N."/>
            <person name="Sanchez A."/>
            <person name="Sanders M."/>
            <person name="Subramaniam C."/>
            <person name="Tay Y."/>
            <person name="Dear P."/>
            <person name="Doerig C."/>
            <person name="Gruber A."/>
            <person name="Parkinson J."/>
            <person name="Shirley M."/>
            <person name="Wan K.L."/>
            <person name="Berriman M."/>
            <person name="Tomley F."/>
            <person name="Pain A."/>
        </authorList>
    </citation>
    <scope>NUCLEOTIDE SEQUENCE [LARGE SCALE GENOMIC DNA]</scope>
    <source>
        <strain evidence="2">Houghton</strain>
    </source>
</reference>
<proteinExistence type="predicted"/>
<gene>
    <name evidence="2" type="ORF">EBH_0080010</name>
</gene>
<protein>
    <submittedName>
        <fullName evidence="2">Uncharacterized protein</fullName>
    </submittedName>
</protein>
<feature type="compositionally biased region" description="Basic and acidic residues" evidence="1">
    <location>
        <begin position="61"/>
        <end position="73"/>
    </location>
</feature>
<name>U6LDV6_9EIME</name>
<dbReference type="EMBL" id="HG711106">
    <property type="protein sequence ID" value="CDJ48371.1"/>
    <property type="molecule type" value="Genomic_DNA"/>
</dbReference>
<feature type="region of interest" description="Disordered" evidence="1">
    <location>
        <begin position="61"/>
        <end position="97"/>
    </location>
</feature>
<dbReference type="AlphaFoldDB" id="U6LDV6"/>
<keyword evidence="3" id="KW-1185">Reference proteome</keyword>